<dbReference type="Proteomes" id="UP000004994">
    <property type="component" value="Chromosome 10"/>
</dbReference>
<keyword evidence="2" id="KW-0663">Pyridoxal phosphate</keyword>
<sequence length="113" mass="12750">MVIMFTWLIHALSNSVDSKLDVRTEYPGVSPELNFFLKDMGRIELSTVTDEEALEAYKRLCRLEGIIQGLEASHAIAFLDKLCYILKNGEKVIINLSGHGDAVFVFNHTPNHE</sequence>
<dbReference type="OMA" id="RTEYPGV"/>
<feature type="signal peptide" evidence="3">
    <location>
        <begin position="1"/>
        <end position="18"/>
    </location>
</feature>
<evidence type="ECO:0000256" key="2">
    <source>
        <dbReference type="ARBA" id="ARBA00022898"/>
    </source>
</evidence>
<protein>
    <submittedName>
        <fullName evidence="4">Uncharacterized protein</fullName>
    </submittedName>
</protein>
<comment type="cofactor">
    <cofactor evidence="1">
        <name>pyridoxal 5'-phosphate</name>
        <dbReference type="ChEBI" id="CHEBI:597326"/>
    </cofactor>
</comment>
<dbReference type="GO" id="GO:0004834">
    <property type="term" value="F:tryptophan synthase activity"/>
    <property type="evidence" value="ECO:0007669"/>
    <property type="project" value="InterPro"/>
</dbReference>
<name>A0A3Q7ICR8_SOLLC</name>
<dbReference type="Gene3D" id="3.40.50.1100">
    <property type="match status" value="1"/>
</dbReference>
<evidence type="ECO:0000313" key="4">
    <source>
        <dbReference type="EnsemblPlants" id="Solyc10g018357.1.1"/>
    </source>
</evidence>
<dbReference type="InParanoid" id="A0A3Q7ICR8"/>
<reference evidence="4" key="1">
    <citation type="journal article" date="2012" name="Nature">
        <title>The tomato genome sequence provides insights into fleshy fruit evolution.</title>
        <authorList>
            <consortium name="Tomato Genome Consortium"/>
        </authorList>
    </citation>
    <scope>NUCLEOTIDE SEQUENCE [LARGE SCALE GENOMIC DNA]</scope>
    <source>
        <strain evidence="4">cv. Heinz 1706</strain>
    </source>
</reference>
<dbReference type="AlphaFoldDB" id="A0A3Q7ICR8"/>
<evidence type="ECO:0000256" key="3">
    <source>
        <dbReference type="SAM" id="SignalP"/>
    </source>
</evidence>
<dbReference type="STRING" id="4081.A0A3Q7ICR8"/>
<reference evidence="4" key="2">
    <citation type="submission" date="2019-01" db="UniProtKB">
        <authorList>
            <consortium name="EnsemblPlants"/>
        </authorList>
    </citation>
    <scope>IDENTIFICATION</scope>
    <source>
        <strain evidence="4">cv. Heinz 1706</strain>
    </source>
</reference>
<feature type="chain" id="PRO_5018645280" evidence="3">
    <location>
        <begin position="19"/>
        <end position="113"/>
    </location>
</feature>
<evidence type="ECO:0000313" key="5">
    <source>
        <dbReference type="Proteomes" id="UP000004994"/>
    </source>
</evidence>
<proteinExistence type="predicted"/>
<evidence type="ECO:0000256" key="1">
    <source>
        <dbReference type="ARBA" id="ARBA00001933"/>
    </source>
</evidence>
<dbReference type="PANTHER" id="PTHR48077">
    <property type="entry name" value="TRYPTOPHAN SYNTHASE-RELATED"/>
    <property type="match status" value="1"/>
</dbReference>
<dbReference type="InterPro" id="IPR036052">
    <property type="entry name" value="TrpB-like_PALP_sf"/>
</dbReference>
<dbReference type="SUPFAM" id="SSF53686">
    <property type="entry name" value="Tryptophan synthase beta subunit-like PLP-dependent enzymes"/>
    <property type="match status" value="1"/>
</dbReference>
<keyword evidence="3" id="KW-0732">Signal</keyword>
<dbReference type="InterPro" id="IPR023026">
    <property type="entry name" value="Trp_synth_beta/beta-like"/>
</dbReference>
<dbReference type="PANTHER" id="PTHR48077:SF4">
    <property type="entry name" value="TRYPTOPHAN SYNTHASE"/>
    <property type="match status" value="1"/>
</dbReference>
<dbReference type="Gramene" id="Solyc10g018357.1.1">
    <property type="protein sequence ID" value="Solyc10g018357.1.1"/>
    <property type="gene ID" value="Solyc10g018357.1"/>
</dbReference>
<keyword evidence="5" id="KW-1185">Reference proteome</keyword>
<organism evidence="4">
    <name type="scientific">Solanum lycopersicum</name>
    <name type="common">Tomato</name>
    <name type="synonym">Lycopersicon esculentum</name>
    <dbReference type="NCBI Taxonomy" id="4081"/>
    <lineage>
        <taxon>Eukaryota</taxon>
        <taxon>Viridiplantae</taxon>
        <taxon>Streptophyta</taxon>
        <taxon>Embryophyta</taxon>
        <taxon>Tracheophyta</taxon>
        <taxon>Spermatophyta</taxon>
        <taxon>Magnoliopsida</taxon>
        <taxon>eudicotyledons</taxon>
        <taxon>Gunneridae</taxon>
        <taxon>Pentapetalae</taxon>
        <taxon>asterids</taxon>
        <taxon>lamiids</taxon>
        <taxon>Solanales</taxon>
        <taxon>Solanaceae</taxon>
        <taxon>Solanoideae</taxon>
        <taxon>Solaneae</taxon>
        <taxon>Solanum</taxon>
        <taxon>Solanum subgen. Lycopersicon</taxon>
    </lineage>
</organism>
<accession>A0A3Q7ICR8</accession>
<dbReference type="EnsemblPlants" id="Solyc10g018357.1.1">
    <property type="protein sequence ID" value="Solyc10g018357.1.1"/>
    <property type="gene ID" value="Solyc10g018357.1"/>
</dbReference>